<dbReference type="Proteomes" id="UP000887579">
    <property type="component" value="Unplaced"/>
</dbReference>
<name>A0AC34GG51_9BILA</name>
<dbReference type="WBParaSite" id="ES5_v2.g28673.t1">
    <property type="protein sequence ID" value="ES5_v2.g28673.t1"/>
    <property type="gene ID" value="ES5_v2.g28673"/>
</dbReference>
<protein>
    <submittedName>
        <fullName evidence="2">Uncharacterized protein</fullName>
    </submittedName>
</protein>
<evidence type="ECO:0000313" key="1">
    <source>
        <dbReference type="Proteomes" id="UP000887579"/>
    </source>
</evidence>
<proteinExistence type="predicted"/>
<organism evidence="1 2">
    <name type="scientific">Panagrolaimus sp. ES5</name>
    <dbReference type="NCBI Taxonomy" id="591445"/>
    <lineage>
        <taxon>Eukaryota</taxon>
        <taxon>Metazoa</taxon>
        <taxon>Ecdysozoa</taxon>
        <taxon>Nematoda</taxon>
        <taxon>Chromadorea</taxon>
        <taxon>Rhabditida</taxon>
        <taxon>Tylenchina</taxon>
        <taxon>Panagrolaimomorpha</taxon>
        <taxon>Panagrolaimoidea</taxon>
        <taxon>Panagrolaimidae</taxon>
        <taxon>Panagrolaimus</taxon>
    </lineage>
</organism>
<accession>A0AC34GG51</accession>
<sequence length="110" mass="12790">MGFERFVDFTLGQRIICKSEKYPNHCSIWRFEKVLYEEGEEENNNQILSYRCSTCQADANDLKEEFGMDYSSKVPILRVKEDGTLLDDPDAINGHICKWEISESTEEGRV</sequence>
<evidence type="ECO:0000313" key="2">
    <source>
        <dbReference type="WBParaSite" id="ES5_v2.g28673.t1"/>
    </source>
</evidence>
<reference evidence="2" key="1">
    <citation type="submission" date="2022-11" db="UniProtKB">
        <authorList>
            <consortium name="WormBaseParasite"/>
        </authorList>
    </citation>
    <scope>IDENTIFICATION</scope>
</reference>